<sequence length="997" mass="113560">MVYSKEEVMVKGPKSILRPIKTETMSIFSLFIWTLQDNIRLECKKRRIRLTDFFKTFDRMHLGRVSKNQFHRAILLSGITVSPEEVDLIMTRYEVPAENMPDGHADMVNYTKFCTQIDKVFTIQGLEKDPLKQVKLALEDVGEPVLGPDNPALTAVESEDLKGILSEFNSHCKNRGYNVKVLFGDFDRNNDGQITNEQFMRNVFVLCPQLSMAHAELVCKAYAAPMGMNYRELHRHCTDIDLPDVEDSSLFGRMAKSKSEINIDEATLDEVVTFFAMKIAQTPGIRMADYFVPFDKMKTNTIKTKQFLQGLVRCFGSLTLIQTEALSLKYENSATGLVDYRVFINEITEIAGSLAYDRTPGFSQTTILDDKEQEFVKEVLLEMCGKVTKHRIMLKPTFQDFDRRYEDHVSKEQFMRALSMFNLLPQSTYAIDAVCLAFSPTSFRHSAGKFVNYRKFLDYIQGIVAKTEREQMALSADAYKDVPRHLRSDFTPGEVADGVEIQVEWSEEEKKGDSLEDFVDDFGGMSFTSSPSKISVITGRPEKSLQTIIDDIRRSVLQNRIRLATFFEDQDKLRKGKLTKDQFYKGLTSSGQRLSESEISILSTEYACLDDTDARGEPLVRWTDFCNDIDAVFTVSGLETKPNLDVVSTIRNIRANFNDAASVSVLEDDENAELSQYLTEVSMDVARKGINLFPPFEDFDRFHRGTVTEGMFGRVLSGLGYFPDDRICQLLVKKFQDTPVDSQKDVNYKAFIAVLEMIAQGVDARDVPSAMQYKIEQTADTAVPFDASQYVVKSPQKPAGFMDAVVGDVAETLEEVKRQCDYHKVRLADFLADGDRLRSGDLTTSKFRNGLARAGVNLTATELLALESQFRSIKRPDMIAWREFLEAINGANVTRKLEPEETGVDVFELERILTMIKDIVENRRLNLKPYFQDFDRRHQYSVTQNQFSAVMSTLTIPISQKELQVLFFAFMVTEGKKPTERIDYKAFIKRVDSDITY</sequence>
<proteinExistence type="predicted"/>
<dbReference type="SUPFAM" id="SSF47473">
    <property type="entry name" value="EF-hand"/>
    <property type="match status" value="4"/>
</dbReference>
<evidence type="ECO:0000313" key="2">
    <source>
        <dbReference type="Proteomes" id="UP001165065"/>
    </source>
</evidence>
<dbReference type="PANTHER" id="PTHR20875">
    <property type="entry name" value="EF-HAND CALCIUM-BINDING DOMAIN-CONTAINING PROTEIN 6-RELATED"/>
    <property type="match status" value="1"/>
</dbReference>
<evidence type="ECO:0000313" key="1">
    <source>
        <dbReference type="EMBL" id="GMI39102.1"/>
    </source>
</evidence>
<gene>
    <name evidence="1" type="ORF">TrCOL_g1990</name>
</gene>
<accession>A0A9W7GBE3</accession>
<dbReference type="OrthoDB" id="187808at2759"/>
<comment type="caution">
    <text evidence="1">The sequence shown here is derived from an EMBL/GenBank/DDBJ whole genome shotgun (WGS) entry which is preliminary data.</text>
</comment>
<keyword evidence="2" id="KW-1185">Reference proteome</keyword>
<reference evidence="2" key="1">
    <citation type="journal article" date="2023" name="Commun. Biol.">
        <title>Genome analysis of Parmales, the sister group of diatoms, reveals the evolutionary specialization of diatoms from phago-mixotrophs to photoautotrophs.</title>
        <authorList>
            <person name="Ban H."/>
            <person name="Sato S."/>
            <person name="Yoshikawa S."/>
            <person name="Yamada K."/>
            <person name="Nakamura Y."/>
            <person name="Ichinomiya M."/>
            <person name="Sato N."/>
            <person name="Blanc-Mathieu R."/>
            <person name="Endo H."/>
            <person name="Kuwata A."/>
            <person name="Ogata H."/>
        </authorList>
    </citation>
    <scope>NUCLEOTIDE SEQUENCE [LARGE SCALE GENOMIC DNA]</scope>
</reference>
<organism evidence="1 2">
    <name type="scientific">Triparma columacea</name>
    <dbReference type="NCBI Taxonomy" id="722753"/>
    <lineage>
        <taxon>Eukaryota</taxon>
        <taxon>Sar</taxon>
        <taxon>Stramenopiles</taxon>
        <taxon>Ochrophyta</taxon>
        <taxon>Bolidophyceae</taxon>
        <taxon>Parmales</taxon>
        <taxon>Triparmaceae</taxon>
        <taxon>Triparma</taxon>
    </lineage>
</organism>
<name>A0A9W7GBE3_9STRA</name>
<dbReference type="PANTHER" id="PTHR20875:SF0">
    <property type="entry name" value="GH12158P"/>
    <property type="match status" value="1"/>
</dbReference>
<dbReference type="InterPro" id="IPR011992">
    <property type="entry name" value="EF-hand-dom_pair"/>
</dbReference>
<protein>
    <submittedName>
        <fullName evidence="1">Uncharacterized protein</fullName>
    </submittedName>
</protein>
<dbReference type="InterPro" id="IPR052603">
    <property type="entry name" value="EFCB6"/>
</dbReference>
<dbReference type="AlphaFoldDB" id="A0A9W7GBE3"/>
<dbReference type="Proteomes" id="UP001165065">
    <property type="component" value="Unassembled WGS sequence"/>
</dbReference>
<dbReference type="Gene3D" id="1.10.238.10">
    <property type="entry name" value="EF-hand"/>
    <property type="match status" value="4"/>
</dbReference>
<dbReference type="EMBL" id="BRYA01001108">
    <property type="protein sequence ID" value="GMI39102.1"/>
    <property type="molecule type" value="Genomic_DNA"/>
</dbReference>